<dbReference type="GeneID" id="59301976"/>
<accession>A0A8H5S1D0</accession>
<reference evidence="2 3" key="1">
    <citation type="submission" date="2020-05" db="EMBL/GenBank/DDBJ databases">
        <title>Identification and distribution of gene clusters putatively required for synthesis of sphingolipid metabolism inhibitors in phylogenetically diverse species of the filamentous fungus Fusarium.</title>
        <authorList>
            <person name="Kim H.-S."/>
            <person name="Busman M."/>
            <person name="Brown D.W."/>
            <person name="Divon H."/>
            <person name="Uhlig S."/>
            <person name="Proctor R.H."/>
        </authorList>
    </citation>
    <scope>NUCLEOTIDE SEQUENCE [LARGE SCALE GENOMIC DNA]</scope>
    <source>
        <strain evidence="2 3">NRRL 66243</strain>
    </source>
</reference>
<gene>
    <name evidence="2" type="ORF">FTJAE_3411</name>
</gene>
<name>A0A8H5S1D0_9HYPO</name>
<sequence length="158" mass="18147">MTPIAGRFWPYTTSFQGKPVVYNFLRAFPGLDSALKANRLGMHGQYSYIREHIFLGGQWIGFQLWTATKAVDFSLLSWLEELEVNKMGFLVTWEEHIEQIETENKFASDVFNHLQENNGKLAIENDDLKKNLALAEERQKCSSTSGALRRRSSPNSWS</sequence>
<dbReference type="RefSeq" id="XP_037209434.1">
    <property type="nucleotide sequence ID" value="XM_037349706.1"/>
</dbReference>
<keyword evidence="3" id="KW-1185">Reference proteome</keyword>
<protein>
    <submittedName>
        <fullName evidence="2">Uncharacterized protein</fullName>
    </submittedName>
</protein>
<proteinExistence type="predicted"/>
<keyword evidence="1" id="KW-0175">Coiled coil</keyword>
<feature type="coiled-coil region" evidence="1">
    <location>
        <begin position="97"/>
        <end position="138"/>
    </location>
</feature>
<organism evidence="2 3">
    <name type="scientific">Fusarium tjaetaba</name>
    <dbReference type="NCBI Taxonomy" id="1567544"/>
    <lineage>
        <taxon>Eukaryota</taxon>
        <taxon>Fungi</taxon>
        <taxon>Dikarya</taxon>
        <taxon>Ascomycota</taxon>
        <taxon>Pezizomycotina</taxon>
        <taxon>Sordariomycetes</taxon>
        <taxon>Hypocreomycetidae</taxon>
        <taxon>Hypocreales</taxon>
        <taxon>Nectriaceae</taxon>
        <taxon>Fusarium</taxon>
        <taxon>Fusarium fujikuroi species complex</taxon>
    </lineage>
</organism>
<dbReference type="EMBL" id="JAAQRI010000066">
    <property type="protein sequence ID" value="KAF5642869.1"/>
    <property type="molecule type" value="Genomic_DNA"/>
</dbReference>
<evidence type="ECO:0000256" key="1">
    <source>
        <dbReference type="SAM" id="Coils"/>
    </source>
</evidence>
<evidence type="ECO:0000313" key="3">
    <source>
        <dbReference type="Proteomes" id="UP000530670"/>
    </source>
</evidence>
<comment type="caution">
    <text evidence="2">The sequence shown here is derived from an EMBL/GenBank/DDBJ whole genome shotgun (WGS) entry which is preliminary data.</text>
</comment>
<dbReference type="Proteomes" id="UP000530670">
    <property type="component" value="Unassembled WGS sequence"/>
</dbReference>
<dbReference type="AlphaFoldDB" id="A0A8H5S1D0"/>
<dbReference type="OrthoDB" id="5105790at2759"/>
<evidence type="ECO:0000313" key="2">
    <source>
        <dbReference type="EMBL" id="KAF5642869.1"/>
    </source>
</evidence>